<proteinExistence type="predicted"/>
<protein>
    <submittedName>
        <fullName evidence="2">Uncharacterized protein</fullName>
    </submittedName>
</protein>
<comment type="caution">
    <text evidence="2">The sequence shown here is derived from an EMBL/GenBank/DDBJ whole genome shotgun (WGS) entry which is preliminary data.</text>
</comment>
<dbReference type="Proteomes" id="UP001066276">
    <property type="component" value="Chromosome 11"/>
</dbReference>
<evidence type="ECO:0000313" key="2">
    <source>
        <dbReference type="EMBL" id="KAJ1092296.1"/>
    </source>
</evidence>
<evidence type="ECO:0000313" key="3">
    <source>
        <dbReference type="Proteomes" id="UP001066276"/>
    </source>
</evidence>
<dbReference type="AlphaFoldDB" id="A0AAV7LL19"/>
<gene>
    <name evidence="2" type="ORF">NDU88_005407</name>
</gene>
<reference evidence="2" key="1">
    <citation type="journal article" date="2022" name="bioRxiv">
        <title>Sequencing and chromosome-scale assembly of the giantPleurodeles waltlgenome.</title>
        <authorList>
            <person name="Brown T."/>
            <person name="Elewa A."/>
            <person name="Iarovenko S."/>
            <person name="Subramanian E."/>
            <person name="Araus A.J."/>
            <person name="Petzold A."/>
            <person name="Susuki M."/>
            <person name="Suzuki K.-i.T."/>
            <person name="Hayashi T."/>
            <person name="Toyoda A."/>
            <person name="Oliveira C."/>
            <person name="Osipova E."/>
            <person name="Leigh N.D."/>
            <person name="Simon A."/>
            <person name="Yun M.H."/>
        </authorList>
    </citation>
    <scope>NUCLEOTIDE SEQUENCE</scope>
    <source>
        <strain evidence="2">20211129_DDA</strain>
        <tissue evidence="2">Liver</tissue>
    </source>
</reference>
<name>A0AAV7LL19_PLEWA</name>
<sequence length="136" mass="14260">MHTVQPPLSAQGQLTVSHEATAQALISVAQLLFTLDLASTPVPTTAPWAASDIVKNAIADLKRQINDIVALRFTGAAGPGNKGSSDIPSPGVKDPPKLDSEPDNQDLLAFCECVVGDPEQRSAAPTLLSFGYDIVR</sequence>
<accession>A0AAV7LL19</accession>
<keyword evidence="3" id="KW-1185">Reference proteome</keyword>
<dbReference type="EMBL" id="JANPWB010000015">
    <property type="protein sequence ID" value="KAJ1092296.1"/>
    <property type="molecule type" value="Genomic_DNA"/>
</dbReference>
<feature type="region of interest" description="Disordered" evidence="1">
    <location>
        <begin position="75"/>
        <end position="103"/>
    </location>
</feature>
<evidence type="ECO:0000256" key="1">
    <source>
        <dbReference type="SAM" id="MobiDB-lite"/>
    </source>
</evidence>
<organism evidence="2 3">
    <name type="scientific">Pleurodeles waltl</name>
    <name type="common">Iberian ribbed newt</name>
    <dbReference type="NCBI Taxonomy" id="8319"/>
    <lineage>
        <taxon>Eukaryota</taxon>
        <taxon>Metazoa</taxon>
        <taxon>Chordata</taxon>
        <taxon>Craniata</taxon>
        <taxon>Vertebrata</taxon>
        <taxon>Euteleostomi</taxon>
        <taxon>Amphibia</taxon>
        <taxon>Batrachia</taxon>
        <taxon>Caudata</taxon>
        <taxon>Salamandroidea</taxon>
        <taxon>Salamandridae</taxon>
        <taxon>Pleurodelinae</taxon>
        <taxon>Pleurodeles</taxon>
    </lineage>
</organism>